<protein>
    <submittedName>
        <fullName evidence="1">Uncharacterized protein</fullName>
    </submittedName>
</protein>
<dbReference type="OrthoDB" id="9811314at2"/>
<keyword evidence="2" id="KW-1185">Reference proteome</keyword>
<dbReference type="RefSeq" id="WP_139149813.1">
    <property type="nucleotide sequence ID" value="NZ_FMVF01000072.1"/>
</dbReference>
<evidence type="ECO:0000313" key="1">
    <source>
        <dbReference type="EMBL" id="SCZ02285.1"/>
    </source>
</evidence>
<name>A0A1G5KNV9_9FLAO</name>
<accession>A0A1G5KNV9</accession>
<dbReference type="Proteomes" id="UP000199354">
    <property type="component" value="Unassembled WGS sequence"/>
</dbReference>
<dbReference type="AlphaFoldDB" id="A0A1G5KNV9"/>
<dbReference type="EMBL" id="FMVF01000072">
    <property type="protein sequence ID" value="SCZ02285.1"/>
    <property type="molecule type" value="Genomic_DNA"/>
</dbReference>
<evidence type="ECO:0000313" key="2">
    <source>
        <dbReference type="Proteomes" id="UP000199354"/>
    </source>
</evidence>
<reference evidence="1 2" key="1">
    <citation type="submission" date="2016-10" db="EMBL/GenBank/DDBJ databases">
        <authorList>
            <person name="de Groot N.N."/>
        </authorList>
    </citation>
    <scope>NUCLEOTIDE SEQUENCE [LARGE SCALE GENOMIC DNA]</scope>
    <source>
        <strain evidence="1 2">CGMCC 1.7031</strain>
    </source>
</reference>
<organism evidence="1 2">
    <name type="scientific">Flavobacterium caeni</name>
    <dbReference type="NCBI Taxonomy" id="490189"/>
    <lineage>
        <taxon>Bacteria</taxon>
        <taxon>Pseudomonadati</taxon>
        <taxon>Bacteroidota</taxon>
        <taxon>Flavobacteriia</taxon>
        <taxon>Flavobacteriales</taxon>
        <taxon>Flavobacteriaceae</taxon>
        <taxon>Flavobacterium</taxon>
    </lineage>
</organism>
<proteinExistence type="predicted"/>
<sequence>MKYSNAERNHVIIKGREKAFSDFIAQDYNGMKHKVRNAISSNSEDALTWSCFEVLANLPLNLKINALDEILEDSYEGKCNFKFVENNYTEKQIEIFVGKKYSGKVTEESTEVDASIELPDKLIFIEAKLYSSISQADPKKPHDQIARKLRVGLDCAECLDKEFYFIFLDIAPPNKLLKYTKEKKSKENALKKSPEKWKNAWWFKYYKFGRRKSLKPLRECLNGIQVESIEKVSENMGWLTWSDLYKNILRGLVRNLEQVKDNK</sequence>
<gene>
    <name evidence="1" type="ORF">SAMN02927903_03402</name>
</gene>